<reference evidence="2" key="1">
    <citation type="submission" date="2024-04" db="EMBL/GenBank/DDBJ databases">
        <title>Salinicola lusitanus LLJ914,a marine bacterium isolated from the Okinawa Trough.</title>
        <authorList>
            <person name="Li J."/>
        </authorList>
    </citation>
    <scope>NUCLEOTIDE SEQUENCE [LARGE SCALE GENOMIC DNA]</scope>
</reference>
<dbReference type="AlphaFoldDB" id="A0AAW0PBU5"/>
<keyword evidence="2" id="KW-1185">Reference proteome</keyword>
<dbReference type="GO" id="GO:0005737">
    <property type="term" value="C:cytoplasm"/>
    <property type="evidence" value="ECO:0007669"/>
    <property type="project" value="TreeGrafter"/>
</dbReference>
<dbReference type="SUPFAM" id="SSF100950">
    <property type="entry name" value="NagB/RpiA/CoA transferase-like"/>
    <property type="match status" value="1"/>
</dbReference>
<gene>
    <name evidence="1" type="ORF">WMY93_013247</name>
</gene>
<comment type="caution">
    <text evidence="1">The sequence shown here is derived from an EMBL/GenBank/DDBJ whole genome shotgun (WGS) entry which is preliminary data.</text>
</comment>
<organism evidence="1 2">
    <name type="scientific">Mugilogobius chulae</name>
    <name type="common">yellowstripe goby</name>
    <dbReference type="NCBI Taxonomy" id="88201"/>
    <lineage>
        <taxon>Eukaryota</taxon>
        <taxon>Metazoa</taxon>
        <taxon>Chordata</taxon>
        <taxon>Craniata</taxon>
        <taxon>Vertebrata</taxon>
        <taxon>Euteleostomi</taxon>
        <taxon>Actinopterygii</taxon>
        <taxon>Neopterygii</taxon>
        <taxon>Teleostei</taxon>
        <taxon>Neoteleostei</taxon>
        <taxon>Acanthomorphata</taxon>
        <taxon>Gobiaria</taxon>
        <taxon>Gobiiformes</taxon>
        <taxon>Gobioidei</taxon>
        <taxon>Gobiidae</taxon>
        <taxon>Gobionellinae</taxon>
        <taxon>Mugilogobius</taxon>
    </lineage>
</organism>
<sequence>MALQEFKSSQTVKVNPDRPQEQARFLTLEGASTACAKVTELQVFTKAAEIKVDPDKPLEEARFVILQAQKTLLVPTPRLRTGLFNKITPPPEATKKLLRICSSSQGVKDFSVPVDLEAKMKVDLVIVGSVAVSEKGELR</sequence>
<accession>A0AAW0PBU5</accession>
<protein>
    <submittedName>
        <fullName evidence="1">Uncharacterized protein</fullName>
    </submittedName>
</protein>
<name>A0AAW0PBU5_9GOBI</name>
<dbReference type="EMBL" id="JBBPFD010000009">
    <property type="protein sequence ID" value="KAK7913036.1"/>
    <property type="molecule type" value="Genomic_DNA"/>
</dbReference>
<proteinExistence type="predicted"/>
<dbReference type="PANTHER" id="PTHR13017:SF0">
    <property type="entry name" value="METHENYLTETRAHYDROFOLATE SYNTHASE DOMAIN-CONTAINING PROTEIN"/>
    <property type="match status" value="1"/>
</dbReference>
<dbReference type="InterPro" id="IPR002698">
    <property type="entry name" value="FTHF_cligase"/>
</dbReference>
<dbReference type="Pfam" id="PF01812">
    <property type="entry name" value="5-FTHF_cyc-lig"/>
    <property type="match status" value="1"/>
</dbReference>
<dbReference type="PANTHER" id="PTHR13017">
    <property type="entry name" value="5-FORMYLTETRAHYDROFOLATE CYCLO-LIGASE-RELATED"/>
    <property type="match status" value="1"/>
</dbReference>
<evidence type="ECO:0000313" key="2">
    <source>
        <dbReference type="Proteomes" id="UP001460270"/>
    </source>
</evidence>
<dbReference type="Proteomes" id="UP001460270">
    <property type="component" value="Unassembled WGS sequence"/>
</dbReference>
<evidence type="ECO:0000313" key="1">
    <source>
        <dbReference type="EMBL" id="KAK7913036.1"/>
    </source>
</evidence>
<dbReference type="InterPro" id="IPR037171">
    <property type="entry name" value="NagB/RpiA_transferase-like"/>
</dbReference>